<feature type="domain" description="Transketolase N-terminal" evidence="1">
    <location>
        <begin position="29"/>
        <end position="71"/>
    </location>
</feature>
<accession>A0A9N9K2V2</accession>
<dbReference type="Pfam" id="PF00456">
    <property type="entry name" value="Transketolase_N"/>
    <property type="match status" value="1"/>
</dbReference>
<evidence type="ECO:0000313" key="2">
    <source>
        <dbReference type="EMBL" id="CAG8806232.1"/>
    </source>
</evidence>
<evidence type="ECO:0000259" key="1">
    <source>
        <dbReference type="Pfam" id="PF00456"/>
    </source>
</evidence>
<evidence type="ECO:0000313" key="3">
    <source>
        <dbReference type="Proteomes" id="UP000789405"/>
    </source>
</evidence>
<keyword evidence="3" id="KW-1185">Reference proteome</keyword>
<dbReference type="Gene3D" id="3.40.50.970">
    <property type="match status" value="1"/>
</dbReference>
<name>A0A9N9K2V2_9GLOM</name>
<organism evidence="2 3">
    <name type="scientific">Dentiscutata erythropus</name>
    <dbReference type="NCBI Taxonomy" id="1348616"/>
    <lineage>
        <taxon>Eukaryota</taxon>
        <taxon>Fungi</taxon>
        <taxon>Fungi incertae sedis</taxon>
        <taxon>Mucoromycota</taxon>
        <taxon>Glomeromycotina</taxon>
        <taxon>Glomeromycetes</taxon>
        <taxon>Diversisporales</taxon>
        <taxon>Gigasporaceae</taxon>
        <taxon>Dentiscutata</taxon>
    </lineage>
</organism>
<comment type="caution">
    <text evidence="2">The sequence shown here is derived from an EMBL/GenBank/DDBJ whole genome shotgun (WGS) entry which is preliminary data.</text>
</comment>
<protein>
    <submittedName>
        <fullName evidence="2">5434_t:CDS:1</fullName>
    </submittedName>
</protein>
<dbReference type="Proteomes" id="UP000789405">
    <property type="component" value="Unassembled WGS sequence"/>
</dbReference>
<feature type="non-terminal residue" evidence="2">
    <location>
        <position position="72"/>
    </location>
</feature>
<reference evidence="2" key="1">
    <citation type="submission" date="2021-06" db="EMBL/GenBank/DDBJ databases">
        <authorList>
            <person name="Kallberg Y."/>
            <person name="Tangrot J."/>
            <person name="Rosling A."/>
        </authorList>
    </citation>
    <scope>NUCLEOTIDE SEQUENCE</scope>
    <source>
        <strain evidence="2">MA453B</strain>
    </source>
</reference>
<feature type="non-terminal residue" evidence="2">
    <location>
        <position position="1"/>
    </location>
</feature>
<dbReference type="EMBL" id="CAJVPY010040984">
    <property type="protein sequence ID" value="CAG8806232.1"/>
    <property type="molecule type" value="Genomic_DNA"/>
</dbReference>
<sequence>AYGWHTQYLPNGDDDLDGIAEAIERARNALPHDDIVEIKKKLGFNPENFFHVPDEVYEYGKRFRERGAKAEA</sequence>
<dbReference type="InterPro" id="IPR005474">
    <property type="entry name" value="Transketolase_N"/>
</dbReference>
<dbReference type="InterPro" id="IPR029061">
    <property type="entry name" value="THDP-binding"/>
</dbReference>
<dbReference type="SUPFAM" id="SSF52518">
    <property type="entry name" value="Thiamin diphosphate-binding fold (THDP-binding)"/>
    <property type="match status" value="1"/>
</dbReference>
<proteinExistence type="predicted"/>
<dbReference type="OrthoDB" id="10267175at2759"/>
<dbReference type="AlphaFoldDB" id="A0A9N9K2V2"/>
<gene>
    <name evidence="2" type="ORF">DERYTH_LOCUS24432</name>
</gene>